<comment type="similarity">
    <text evidence="1">Belongs to the universal stress protein A family.</text>
</comment>
<evidence type="ECO:0000256" key="1">
    <source>
        <dbReference type="ARBA" id="ARBA00008791"/>
    </source>
</evidence>
<dbReference type="InterPro" id="IPR014729">
    <property type="entry name" value="Rossmann-like_a/b/a_fold"/>
</dbReference>
<evidence type="ECO:0000313" key="4">
    <source>
        <dbReference type="Proteomes" id="UP001501721"/>
    </source>
</evidence>
<dbReference type="InterPro" id="IPR006015">
    <property type="entry name" value="Universal_stress_UspA"/>
</dbReference>
<name>A0ABP5Z124_9ACTN</name>
<dbReference type="Gene3D" id="3.40.50.620">
    <property type="entry name" value="HUPs"/>
    <property type="match status" value="1"/>
</dbReference>
<evidence type="ECO:0000259" key="2">
    <source>
        <dbReference type="Pfam" id="PF00582"/>
    </source>
</evidence>
<keyword evidence="4" id="KW-1185">Reference proteome</keyword>
<dbReference type="PRINTS" id="PR01438">
    <property type="entry name" value="UNVRSLSTRESS"/>
</dbReference>
<evidence type="ECO:0000313" key="3">
    <source>
        <dbReference type="EMBL" id="GAA2489269.1"/>
    </source>
</evidence>
<organism evidence="3 4">
    <name type="scientific">Streptomyces graminearus</name>
    <dbReference type="NCBI Taxonomy" id="284030"/>
    <lineage>
        <taxon>Bacteria</taxon>
        <taxon>Bacillati</taxon>
        <taxon>Actinomycetota</taxon>
        <taxon>Actinomycetes</taxon>
        <taxon>Kitasatosporales</taxon>
        <taxon>Streptomycetaceae</taxon>
        <taxon>Streptomyces</taxon>
    </lineage>
</organism>
<dbReference type="SUPFAM" id="SSF52402">
    <property type="entry name" value="Adenine nucleotide alpha hydrolases-like"/>
    <property type="match status" value="1"/>
</dbReference>
<accession>A0ABP5Z124</accession>
<protein>
    <recommendedName>
        <fullName evidence="2">UspA domain-containing protein</fullName>
    </recommendedName>
</protein>
<proteinExistence type="inferred from homology"/>
<dbReference type="Pfam" id="PF00582">
    <property type="entry name" value="Usp"/>
    <property type="match status" value="1"/>
</dbReference>
<sequence>MSVSPFHRILVGWDASPASHRALATALALADGDGVVIARAVLTPAQHTETGGEQHRDLDAQRRWLSAEYDKALRAGATHGARVRLEWGEDTDIPQDLDGCAHDHGCDLIVLGRHGEDSHLRVTGLGPVAQTLVHGTRLPVLLVSPPESGPSE</sequence>
<comment type="caution">
    <text evidence="3">The sequence shown here is derived from an EMBL/GenBank/DDBJ whole genome shotgun (WGS) entry which is preliminary data.</text>
</comment>
<dbReference type="RefSeq" id="WP_346075491.1">
    <property type="nucleotide sequence ID" value="NZ_BAAATL010000016.1"/>
</dbReference>
<reference evidence="4" key="1">
    <citation type="journal article" date="2019" name="Int. J. Syst. Evol. Microbiol.">
        <title>The Global Catalogue of Microorganisms (GCM) 10K type strain sequencing project: providing services to taxonomists for standard genome sequencing and annotation.</title>
        <authorList>
            <consortium name="The Broad Institute Genomics Platform"/>
            <consortium name="The Broad Institute Genome Sequencing Center for Infectious Disease"/>
            <person name="Wu L."/>
            <person name="Ma J."/>
        </authorList>
    </citation>
    <scope>NUCLEOTIDE SEQUENCE [LARGE SCALE GENOMIC DNA]</scope>
    <source>
        <strain evidence="4">JCM 6923</strain>
    </source>
</reference>
<gene>
    <name evidence="3" type="ORF">GCM10010422_39500</name>
</gene>
<feature type="domain" description="UspA" evidence="2">
    <location>
        <begin position="6"/>
        <end position="143"/>
    </location>
</feature>
<dbReference type="InterPro" id="IPR006016">
    <property type="entry name" value="UspA"/>
</dbReference>
<dbReference type="CDD" id="cd00293">
    <property type="entry name" value="USP-like"/>
    <property type="match status" value="1"/>
</dbReference>
<dbReference type="EMBL" id="BAAATL010000016">
    <property type="protein sequence ID" value="GAA2489269.1"/>
    <property type="molecule type" value="Genomic_DNA"/>
</dbReference>
<dbReference type="Proteomes" id="UP001501721">
    <property type="component" value="Unassembled WGS sequence"/>
</dbReference>